<dbReference type="Proteomes" id="UP001500620">
    <property type="component" value="Unassembled WGS sequence"/>
</dbReference>
<sequence length="56" mass="6539">MFTTDPYITLDLYRQRSRRLRSEAAADALAGRVSRHAARPRELWRAVTRRRAPAMP</sequence>
<comment type="caution">
    <text evidence="1">The sequence shown here is derived from an EMBL/GenBank/DDBJ whole genome shotgun (WGS) entry which is preliminary data.</text>
</comment>
<gene>
    <name evidence="1" type="ORF">GCM10022255_113610</name>
</gene>
<protein>
    <submittedName>
        <fullName evidence="1">Uncharacterized protein</fullName>
    </submittedName>
</protein>
<accession>A0ABP8DVW2</accession>
<reference evidence="2" key="1">
    <citation type="journal article" date="2019" name="Int. J. Syst. Evol. Microbiol.">
        <title>The Global Catalogue of Microorganisms (GCM) 10K type strain sequencing project: providing services to taxonomists for standard genome sequencing and annotation.</title>
        <authorList>
            <consortium name="The Broad Institute Genomics Platform"/>
            <consortium name="The Broad Institute Genome Sequencing Center for Infectious Disease"/>
            <person name="Wu L."/>
            <person name="Ma J."/>
        </authorList>
    </citation>
    <scope>NUCLEOTIDE SEQUENCE [LARGE SCALE GENOMIC DNA]</scope>
    <source>
        <strain evidence="2">JCM 17441</strain>
    </source>
</reference>
<keyword evidence="2" id="KW-1185">Reference proteome</keyword>
<organism evidence="1 2">
    <name type="scientific">Dactylosporangium darangshiense</name>
    <dbReference type="NCBI Taxonomy" id="579108"/>
    <lineage>
        <taxon>Bacteria</taxon>
        <taxon>Bacillati</taxon>
        <taxon>Actinomycetota</taxon>
        <taxon>Actinomycetes</taxon>
        <taxon>Micromonosporales</taxon>
        <taxon>Micromonosporaceae</taxon>
        <taxon>Dactylosporangium</taxon>
    </lineage>
</organism>
<evidence type="ECO:0000313" key="2">
    <source>
        <dbReference type="Proteomes" id="UP001500620"/>
    </source>
</evidence>
<name>A0ABP8DVW2_9ACTN</name>
<proteinExistence type="predicted"/>
<evidence type="ECO:0000313" key="1">
    <source>
        <dbReference type="EMBL" id="GAA4263998.1"/>
    </source>
</evidence>
<dbReference type="RefSeq" id="WP_345144263.1">
    <property type="nucleotide sequence ID" value="NZ_BAABAT010000088.1"/>
</dbReference>
<dbReference type="EMBL" id="BAABAT010000088">
    <property type="protein sequence ID" value="GAA4263998.1"/>
    <property type="molecule type" value="Genomic_DNA"/>
</dbReference>